<organism evidence="21 22">
    <name type="scientific">Rhipicephalus microplus</name>
    <name type="common">Cattle tick</name>
    <name type="synonym">Boophilus microplus</name>
    <dbReference type="NCBI Taxonomy" id="6941"/>
    <lineage>
        <taxon>Eukaryota</taxon>
        <taxon>Metazoa</taxon>
        <taxon>Ecdysozoa</taxon>
        <taxon>Arthropoda</taxon>
        <taxon>Chelicerata</taxon>
        <taxon>Arachnida</taxon>
        <taxon>Acari</taxon>
        <taxon>Parasitiformes</taxon>
        <taxon>Ixodida</taxon>
        <taxon>Ixodoidea</taxon>
        <taxon>Ixodidae</taxon>
        <taxon>Rhipicephalinae</taxon>
        <taxon>Rhipicephalus</taxon>
        <taxon>Boophilus</taxon>
    </lineage>
</organism>
<dbReference type="SUPFAM" id="SSF50494">
    <property type="entry name" value="Trypsin-like serine proteases"/>
    <property type="match status" value="1"/>
</dbReference>
<dbReference type="InterPro" id="IPR001314">
    <property type="entry name" value="Peptidase_S1A"/>
</dbReference>
<dbReference type="VEuPathDB" id="VectorBase:LOC119172783"/>
<reference evidence="21" key="1">
    <citation type="journal article" date="2020" name="Cell">
        <title>Large-Scale Comparative Analyses of Tick Genomes Elucidate Their Genetic Diversity and Vector Capacities.</title>
        <authorList>
            <consortium name="Tick Genome and Microbiome Consortium (TIGMIC)"/>
            <person name="Jia N."/>
            <person name="Wang J."/>
            <person name="Shi W."/>
            <person name="Du L."/>
            <person name="Sun Y."/>
            <person name="Zhan W."/>
            <person name="Jiang J.F."/>
            <person name="Wang Q."/>
            <person name="Zhang B."/>
            <person name="Ji P."/>
            <person name="Bell-Sakyi L."/>
            <person name="Cui X.M."/>
            <person name="Yuan T.T."/>
            <person name="Jiang B.G."/>
            <person name="Yang W.F."/>
            <person name="Lam T.T."/>
            <person name="Chang Q.C."/>
            <person name="Ding S.J."/>
            <person name="Wang X.J."/>
            <person name="Zhu J.G."/>
            <person name="Ruan X.D."/>
            <person name="Zhao L."/>
            <person name="Wei J.T."/>
            <person name="Ye R.Z."/>
            <person name="Que T.C."/>
            <person name="Du C.H."/>
            <person name="Zhou Y.H."/>
            <person name="Cheng J.X."/>
            <person name="Dai P.F."/>
            <person name="Guo W.B."/>
            <person name="Han X.H."/>
            <person name="Huang E.J."/>
            <person name="Li L.F."/>
            <person name="Wei W."/>
            <person name="Gao Y.C."/>
            <person name="Liu J.Z."/>
            <person name="Shao H.Z."/>
            <person name="Wang X."/>
            <person name="Wang C.C."/>
            <person name="Yang T.C."/>
            <person name="Huo Q.B."/>
            <person name="Li W."/>
            <person name="Chen H.Y."/>
            <person name="Chen S.E."/>
            <person name="Zhou L.G."/>
            <person name="Ni X.B."/>
            <person name="Tian J.H."/>
            <person name="Sheng Y."/>
            <person name="Liu T."/>
            <person name="Pan Y.S."/>
            <person name="Xia L.Y."/>
            <person name="Li J."/>
            <person name="Zhao F."/>
            <person name="Cao W.C."/>
        </authorList>
    </citation>
    <scope>NUCLEOTIDE SEQUENCE</scope>
    <source>
        <strain evidence="21">Rmic-2018</strain>
    </source>
</reference>
<evidence type="ECO:0000256" key="5">
    <source>
        <dbReference type="ARBA" id="ARBA00022670"/>
    </source>
</evidence>
<reference evidence="21" key="2">
    <citation type="submission" date="2021-09" db="EMBL/GenBank/DDBJ databases">
        <authorList>
            <person name="Jia N."/>
            <person name="Wang J."/>
            <person name="Shi W."/>
            <person name="Du L."/>
            <person name="Sun Y."/>
            <person name="Zhan W."/>
            <person name="Jiang J."/>
            <person name="Wang Q."/>
            <person name="Zhang B."/>
            <person name="Ji P."/>
            <person name="Sakyi L.B."/>
            <person name="Cui X."/>
            <person name="Yuan T."/>
            <person name="Jiang B."/>
            <person name="Yang W."/>
            <person name="Lam T.T.-Y."/>
            <person name="Chang Q."/>
            <person name="Ding S."/>
            <person name="Wang X."/>
            <person name="Zhu J."/>
            <person name="Ruan X."/>
            <person name="Zhao L."/>
            <person name="Wei J."/>
            <person name="Que T."/>
            <person name="Du C."/>
            <person name="Cheng J."/>
            <person name="Dai P."/>
            <person name="Han X."/>
            <person name="Huang E."/>
            <person name="Gao Y."/>
            <person name="Liu J."/>
            <person name="Shao H."/>
            <person name="Ye R."/>
            <person name="Li L."/>
            <person name="Wei W."/>
            <person name="Wang X."/>
            <person name="Wang C."/>
            <person name="Huo Q."/>
            <person name="Li W."/>
            <person name="Guo W."/>
            <person name="Chen H."/>
            <person name="Chen S."/>
            <person name="Zhou L."/>
            <person name="Zhou L."/>
            <person name="Ni X."/>
            <person name="Tian J."/>
            <person name="Zhou Y."/>
            <person name="Sheng Y."/>
            <person name="Liu T."/>
            <person name="Pan Y."/>
            <person name="Xia L."/>
            <person name="Li J."/>
            <person name="Zhao F."/>
            <person name="Cao W."/>
        </authorList>
    </citation>
    <scope>NUCLEOTIDE SEQUENCE</scope>
    <source>
        <strain evidence="21">Rmic-2018</strain>
        <tissue evidence="21">Larvae</tissue>
    </source>
</reference>
<feature type="domain" description="Peptidase S1" evidence="20">
    <location>
        <begin position="1"/>
        <end position="190"/>
    </location>
</feature>
<name>A0A9J6DLJ2_RHIMP</name>
<evidence type="ECO:0000256" key="15">
    <source>
        <dbReference type="ARBA" id="ARBA00038995"/>
    </source>
</evidence>
<keyword evidence="7" id="KW-0378">Hydrolase</keyword>
<dbReference type="SMART" id="SM00020">
    <property type="entry name" value="Tryp_SPc"/>
    <property type="match status" value="1"/>
</dbReference>
<keyword evidence="10" id="KW-0333">Golgi apparatus</keyword>
<dbReference type="PANTHER" id="PTHR24264">
    <property type="entry name" value="TRYPSIN-RELATED"/>
    <property type="match status" value="1"/>
</dbReference>
<dbReference type="InterPro" id="IPR050127">
    <property type="entry name" value="Serine_Proteases_S1"/>
</dbReference>
<evidence type="ECO:0000256" key="7">
    <source>
        <dbReference type="ARBA" id="ARBA00022801"/>
    </source>
</evidence>
<gene>
    <name evidence="21" type="ORF">HPB51_009600</name>
</gene>
<evidence type="ECO:0000256" key="18">
    <source>
        <dbReference type="ARBA" id="ARBA00042403"/>
    </source>
</evidence>
<keyword evidence="6" id="KW-0356">Hemostasis</keyword>
<evidence type="ECO:0000256" key="10">
    <source>
        <dbReference type="ARBA" id="ARBA00023034"/>
    </source>
</evidence>
<comment type="catalytic activity">
    <reaction evidence="13">
        <text>Degradation of blood coagulation factors Va and VIIIa.</text>
        <dbReference type="EC" id="3.4.21.69"/>
    </reaction>
</comment>
<evidence type="ECO:0000256" key="3">
    <source>
        <dbReference type="ARBA" id="ARBA00004613"/>
    </source>
</evidence>
<keyword evidence="4" id="KW-0964">Secreted</keyword>
<dbReference type="PANTHER" id="PTHR24264:SF65">
    <property type="entry name" value="SRCR DOMAIN-CONTAINING PROTEIN"/>
    <property type="match status" value="1"/>
</dbReference>
<dbReference type="Gene3D" id="2.40.10.10">
    <property type="entry name" value="Trypsin-like serine proteases"/>
    <property type="match status" value="1"/>
</dbReference>
<dbReference type="EMBL" id="JABSTU010000008">
    <property type="protein sequence ID" value="KAH8022996.1"/>
    <property type="molecule type" value="Genomic_DNA"/>
</dbReference>
<dbReference type="GO" id="GO:0006508">
    <property type="term" value="P:proteolysis"/>
    <property type="evidence" value="ECO:0007669"/>
    <property type="project" value="UniProtKB-KW"/>
</dbReference>
<keyword evidence="9" id="KW-0720">Serine protease</keyword>
<comment type="function">
    <text evidence="14">Protein C is a vitamin K-dependent serine protease that regulates blood coagulation by inactivating factors Va and VIIIa in the presence of calcium ions and phospholipids. Exerts a protective effect on the endothelial cell barrier function.</text>
</comment>
<evidence type="ECO:0000256" key="9">
    <source>
        <dbReference type="ARBA" id="ARBA00022825"/>
    </source>
</evidence>
<keyword evidence="11" id="KW-1015">Disulfide bond</keyword>
<evidence type="ECO:0000259" key="20">
    <source>
        <dbReference type="PROSITE" id="PS50240"/>
    </source>
</evidence>
<dbReference type="GO" id="GO:0005615">
    <property type="term" value="C:extracellular space"/>
    <property type="evidence" value="ECO:0007669"/>
    <property type="project" value="TreeGrafter"/>
</dbReference>
<protein>
    <recommendedName>
        <fullName evidence="16">Vitamin K-dependent protein C</fullName>
        <ecNumber evidence="15">3.4.21.69</ecNumber>
    </recommendedName>
    <alternativeName>
        <fullName evidence="19">Anticoagulant protein C</fullName>
    </alternativeName>
    <alternativeName>
        <fullName evidence="17">Autoprothrombin IIA</fullName>
    </alternativeName>
    <alternativeName>
        <fullName evidence="18">Blood coagulation factor XIV</fullName>
    </alternativeName>
</protein>
<evidence type="ECO:0000256" key="6">
    <source>
        <dbReference type="ARBA" id="ARBA00022696"/>
    </source>
</evidence>
<evidence type="ECO:0000256" key="13">
    <source>
        <dbReference type="ARBA" id="ARBA00036045"/>
    </source>
</evidence>
<evidence type="ECO:0000313" key="21">
    <source>
        <dbReference type="EMBL" id="KAH8022996.1"/>
    </source>
</evidence>
<dbReference type="InterPro" id="IPR043504">
    <property type="entry name" value="Peptidase_S1_PA_chymotrypsin"/>
</dbReference>
<dbReference type="GO" id="GO:0005794">
    <property type="term" value="C:Golgi apparatus"/>
    <property type="evidence" value="ECO:0007669"/>
    <property type="project" value="UniProtKB-SubCell"/>
</dbReference>
<keyword evidence="12" id="KW-0325">Glycoprotein</keyword>
<dbReference type="Proteomes" id="UP000821866">
    <property type="component" value="Chromosome 6"/>
</dbReference>
<proteinExistence type="predicted"/>
<dbReference type="GO" id="GO:0004252">
    <property type="term" value="F:serine-type endopeptidase activity"/>
    <property type="evidence" value="ECO:0007669"/>
    <property type="project" value="UniProtKB-EC"/>
</dbReference>
<comment type="caution">
    <text evidence="21">The sequence shown here is derived from an EMBL/GenBank/DDBJ whole genome shotgun (WGS) entry which is preliminary data.</text>
</comment>
<sequence length="192" mass="21101">MVEVVAGNVDLKKKSAHYQRRRVKSAARHENFGKRGMRDDIAILRLQEPFDLEGSDGCVSAVCLPEPDRKMRDAIVVSGWGTTREGGRISTELLAVSVRVSDDMYCAMQYLQPSSLTTAYDKETMFCAGELFGGKDSCQGDSGGPAIQYRNGTALLVGIVSFGRGCARLTHAGVYTRVSNYIDWIQEHADKN</sequence>
<accession>A0A9J6DLJ2</accession>
<dbReference type="Pfam" id="PF00089">
    <property type="entry name" value="Trypsin"/>
    <property type="match status" value="1"/>
</dbReference>
<dbReference type="GO" id="GO:0005783">
    <property type="term" value="C:endoplasmic reticulum"/>
    <property type="evidence" value="ECO:0007669"/>
    <property type="project" value="UniProtKB-SubCell"/>
</dbReference>
<evidence type="ECO:0000256" key="11">
    <source>
        <dbReference type="ARBA" id="ARBA00023157"/>
    </source>
</evidence>
<evidence type="ECO:0000256" key="4">
    <source>
        <dbReference type="ARBA" id="ARBA00022525"/>
    </source>
</evidence>
<evidence type="ECO:0000256" key="19">
    <source>
        <dbReference type="ARBA" id="ARBA00042906"/>
    </source>
</evidence>
<comment type="subcellular location">
    <subcellularLocation>
        <location evidence="1">Endoplasmic reticulum</location>
    </subcellularLocation>
    <subcellularLocation>
        <location evidence="2">Golgi apparatus</location>
    </subcellularLocation>
    <subcellularLocation>
        <location evidence="3">Secreted</location>
    </subcellularLocation>
</comment>
<dbReference type="EC" id="3.4.21.69" evidence="15"/>
<keyword evidence="5" id="KW-0645">Protease</keyword>
<evidence type="ECO:0000256" key="16">
    <source>
        <dbReference type="ARBA" id="ARBA00040219"/>
    </source>
</evidence>
<evidence type="ECO:0000256" key="8">
    <source>
        <dbReference type="ARBA" id="ARBA00022824"/>
    </source>
</evidence>
<evidence type="ECO:0000256" key="17">
    <source>
        <dbReference type="ARBA" id="ARBA00041306"/>
    </source>
</evidence>
<evidence type="ECO:0000313" key="22">
    <source>
        <dbReference type="Proteomes" id="UP000821866"/>
    </source>
</evidence>
<dbReference type="CDD" id="cd00190">
    <property type="entry name" value="Tryp_SPc"/>
    <property type="match status" value="1"/>
</dbReference>
<dbReference type="GO" id="GO:0007599">
    <property type="term" value="P:hemostasis"/>
    <property type="evidence" value="ECO:0007669"/>
    <property type="project" value="UniProtKB-KW"/>
</dbReference>
<dbReference type="InterPro" id="IPR009003">
    <property type="entry name" value="Peptidase_S1_PA"/>
</dbReference>
<dbReference type="PROSITE" id="PS50240">
    <property type="entry name" value="TRYPSIN_DOM"/>
    <property type="match status" value="1"/>
</dbReference>
<keyword evidence="8" id="KW-0256">Endoplasmic reticulum</keyword>
<keyword evidence="22" id="KW-1185">Reference proteome</keyword>
<dbReference type="FunFam" id="2.40.10.10:FF:000011">
    <property type="entry name" value="Coagulation factor X"/>
    <property type="match status" value="1"/>
</dbReference>
<evidence type="ECO:0000256" key="2">
    <source>
        <dbReference type="ARBA" id="ARBA00004555"/>
    </source>
</evidence>
<dbReference type="InterPro" id="IPR001254">
    <property type="entry name" value="Trypsin_dom"/>
</dbReference>
<evidence type="ECO:0000256" key="12">
    <source>
        <dbReference type="ARBA" id="ARBA00023180"/>
    </source>
</evidence>
<evidence type="ECO:0000256" key="1">
    <source>
        <dbReference type="ARBA" id="ARBA00004240"/>
    </source>
</evidence>
<evidence type="ECO:0000256" key="14">
    <source>
        <dbReference type="ARBA" id="ARBA00037553"/>
    </source>
</evidence>
<dbReference type="AlphaFoldDB" id="A0A9J6DLJ2"/>
<dbReference type="PRINTS" id="PR00722">
    <property type="entry name" value="CHYMOTRYPSIN"/>
</dbReference>